<dbReference type="SFLD" id="SFLDG01144">
    <property type="entry name" value="C2.B.4:_PGP_Like"/>
    <property type="match status" value="1"/>
</dbReference>
<dbReference type="KEGG" id="jpo:G7058_03390"/>
<dbReference type="Gene3D" id="3.30.1240.10">
    <property type="match status" value="1"/>
</dbReference>
<gene>
    <name evidence="1" type="ORF">G7058_03390</name>
</gene>
<dbReference type="PROSITE" id="PS01228">
    <property type="entry name" value="COF_1"/>
    <property type="match status" value="1"/>
</dbReference>
<dbReference type="EMBL" id="CP049889">
    <property type="protein sequence ID" value="QIK51179.1"/>
    <property type="molecule type" value="Genomic_DNA"/>
</dbReference>
<dbReference type="AlphaFoldDB" id="A0A6G7WG48"/>
<dbReference type="SFLD" id="SFLDS00003">
    <property type="entry name" value="Haloacid_Dehalogenase"/>
    <property type="match status" value="1"/>
</dbReference>
<dbReference type="PANTHER" id="PTHR10000:SF8">
    <property type="entry name" value="HAD SUPERFAMILY HYDROLASE-LIKE, TYPE 3"/>
    <property type="match status" value="1"/>
</dbReference>
<dbReference type="InterPro" id="IPR006379">
    <property type="entry name" value="HAD-SF_hydro_IIB"/>
</dbReference>
<sequence length="275" mass="30661">MIKLVAIDIDGTLVNEEKIMTAKVKQTIHKAMDQGVKIVLCTGRPIAGIMPYLEELEMFKEDDFVISQNGAVITRTDTREIIEVWPFEKEMIETLYAFGKDFSAEFLLMNEEHFYMITPDEEAAEIRPELQGEGETVRMPVELTSLATLEGDYVKTMFFGNTAEIDEVEAALPAEFYEAFSIARSQNYLLEIGAKNVNKGTALLKLAEDLGIARDEVMAIGDGNNDYDMIQAAGLGVVMENGTERLKGIAKEMTLSNENDGVAHALEKFVLKNKQ</sequence>
<accession>A0A6G7WG48</accession>
<dbReference type="SFLD" id="SFLDG01140">
    <property type="entry name" value="C2.B:_Phosphomannomutase_and_P"/>
    <property type="match status" value="1"/>
</dbReference>
<dbReference type="GO" id="GO:0005829">
    <property type="term" value="C:cytosol"/>
    <property type="evidence" value="ECO:0007669"/>
    <property type="project" value="TreeGrafter"/>
</dbReference>
<dbReference type="InterPro" id="IPR000150">
    <property type="entry name" value="Cof"/>
</dbReference>
<dbReference type="PROSITE" id="PS01229">
    <property type="entry name" value="COF_2"/>
    <property type="match status" value="1"/>
</dbReference>
<dbReference type="NCBIfam" id="TIGR00099">
    <property type="entry name" value="Cof-subfamily"/>
    <property type="match status" value="1"/>
</dbReference>
<dbReference type="Proteomes" id="UP000501830">
    <property type="component" value="Chromosome"/>
</dbReference>
<dbReference type="Gene3D" id="3.40.50.1000">
    <property type="entry name" value="HAD superfamily/HAD-like"/>
    <property type="match status" value="1"/>
</dbReference>
<reference evidence="1 2" key="1">
    <citation type="journal article" date="2017" name="Int. J. Syst. Evol. Microbiol.">
        <title>Jeotgalibaca porci sp. nov. and Jeotgalibaca arthritidis sp. nov., isolated from pigs, and emended description of the genus Jeotgalibaca.</title>
        <authorList>
            <person name="Zamora L."/>
            <person name="Perez-Sancho M."/>
            <person name="Dominguez L."/>
            <person name="Fernandez-Garayzabal J.F."/>
            <person name="Vela A.I."/>
        </authorList>
    </citation>
    <scope>NUCLEOTIDE SEQUENCE [LARGE SCALE GENOMIC DNA]</scope>
    <source>
        <strain evidence="1 2">CCUG 69148</strain>
    </source>
</reference>
<dbReference type="InterPro" id="IPR036412">
    <property type="entry name" value="HAD-like_sf"/>
</dbReference>
<protein>
    <submittedName>
        <fullName evidence="1">HAD family phosphatase</fullName>
    </submittedName>
</protein>
<dbReference type="SUPFAM" id="SSF56784">
    <property type="entry name" value="HAD-like"/>
    <property type="match status" value="1"/>
</dbReference>
<dbReference type="CDD" id="cd07516">
    <property type="entry name" value="HAD_Pase"/>
    <property type="match status" value="1"/>
</dbReference>
<evidence type="ECO:0000313" key="1">
    <source>
        <dbReference type="EMBL" id="QIK51179.1"/>
    </source>
</evidence>
<proteinExistence type="predicted"/>
<keyword evidence="2" id="KW-1185">Reference proteome</keyword>
<dbReference type="InterPro" id="IPR023214">
    <property type="entry name" value="HAD_sf"/>
</dbReference>
<dbReference type="GO" id="GO:0016791">
    <property type="term" value="F:phosphatase activity"/>
    <property type="evidence" value="ECO:0007669"/>
    <property type="project" value="TreeGrafter"/>
</dbReference>
<dbReference type="Pfam" id="PF08282">
    <property type="entry name" value="Hydrolase_3"/>
    <property type="match status" value="1"/>
</dbReference>
<organism evidence="1 2">
    <name type="scientific">Jeotgalibaca porci</name>
    <dbReference type="NCBI Taxonomy" id="1868793"/>
    <lineage>
        <taxon>Bacteria</taxon>
        <taxon>Bacillati</taxon>
        <taxon>Bacillota</taxon>
        <taxon>Bacilli</taxon>
        <taxon>Lactobacillales</taxon>
        <taxon>Carnobacteriaceae</taxon>
        <taxon>Jeotgalibaca</taxon>
    </lineage>
</organism>
<dbReference type="NCBIfam" id="TIGR01484">
    <property type="entry name" value="HAD-SF-IIB"/>
    <property type="match status" value="1"/>
</dbReference>
<name>A0A6G7WG48_9LACT</name>
<dbReference type="PANTHER" id="PTHR10000">
    <property type="entry name" value="PHOSPHOSERINE PHOSPHATASE"/>
    <property type="match status" value="1"/>
</dbReference>
<dbReference type="GO" id="GO:0000287">
    <property type="term" value="F:magnesium ion binding"/>
    <property type="evidence" value="ECO:0007669"/>
    <property type="project" value="TreeGrafter"/>
</dbReference>
<evidence type="ECO:0000313" key="2">
    <source>
        <dbReference type="Proteomes" id="UP000501830"/>
    </source>
</evidence>